<proteinExistence type="predicted"/>
<accession>A0ABV8R9N1</accession>
<keyword evidence="4" id="KW-1185">Reference proteome</keyword>
<feature type="signal peptide" evidence="1">
    <location>
        <begin position="1"/>
        <end position="20"/>
    </location>
</feature>
<evidence type="ECO:0000313" key="4">
    <source>
        <dbReference type="Proteomes" id="UP001595826"/>
    </source>
</evidence>
<feature type="chain" id="PRO_5045337718" evidence="1">
    <location>
        <begin position="21"/>
        <end position="229"/>
    </location>
</feature>
<feature type="domain" description="Putative auto-transporter adhesin head GIN" evidence="2">
    <location>
        <begin position="28"/>
        <end position="212"/>
    </location>
</feature>
<name>A0ABV8R9N1_9FLAO</name>
<dbReference type="Gene3D" id="2.160.20.120">
    <property type="match status" value="1"/>
</dbReference>
<gene>
    <name evidence="3" type="ORF">ACFOWD_03355</name>
</gene>
<evidence type="ECO:0000259" key="2">
    <source>
        <dbReference type="Pfam" id="PF10988"/>
    </source>
</evidence>
<dbReference type="RefSeq" id="WP_377408103.1">
    <property type="nucleotide sequence ID" value="NZ_JBHSCY010000001.1"/>
</dbReference>
<comment type="caution">
    <text evidence="3">The sequence shown here is derived from an EMBL/GenBank/DDBJ whole genome shotgun (WGS) entry which is preliminary data.</text>
</comment>
<evidence type="ECO:0000256" key="1">
    <source>
        <dbReference type="SAM" id="SignalP"/>
    </source>
</evidence>
<dbReference type="EMBL" id="JBHSCY010000001">
    <property type="protein sequence ID" value="MFC4267934.1"/>
    <property type="molecule type" value="Genomic_DNA"/>
</dbReference>
<protein>
    <submittedName>
        <fullName evidence="3">Head GIN domain-containing protein</fullName>
    </submittedName>
</protein>
<organism evidence="3 4">
    <name type="scientific">Polaribacter marinivivus</name>
    <dbReference type="NCBI Taxonomy" id="1524260"/>
    <lineage>
        <taxon>Bacteria</taxon>
        <taxon>Pseudomonadati</taxon>
        <taxon>Bacteroidota</taxon>
        <taxon>Flavobacteriia</taxon>
        <taxon>Flavobacteriales</taxon>
        <taxon>Flavobacteriaceae</taxon>
    </lineage>
</organism>
<keyword evidence="1" id="KW-0732">Signal</keyword>
<dbReference type="Proteomes" id="UP001595826">
    <property type="component" value="Unassembled WGS sequence"/>
</dbReference>
<sequence>MKKIFFILMLLVHVASQSQSTVSQNLGDFTTLKVFNGIEVELIKSNEQKIEIRGKKSEKVTIKNVDKTLKLTLPFSLKPENNSADGEVIVKLFYSTNIDVIDANEGATITGKDINQEKLVVNSQERALINLVVNTKYIEVKTSSGGIIKLSGTTKHQDVNLDLYGVYHGFNLKTENTSTVKAGTGAKAEIFAGETLTAKVSFGGSIFYKGNPELIKDKKVIGGIIQKRN</sequence>
<dbReference type="InterPro" id="IPR021255">
    <property type="entry name" value="DUF2807"/>
</dbReference>
<evidence type="ECO:0000313" key="3">
    <source>
        <dbReference type="EMBL" id="MFC4267934.1"/>
    </source>
</evidence>
<dbReference type="Pfam" id="PF10988">
    <property type="entry name" value="DUF2807"/>
    <property type="match status" value="1"/>
</dbReference>
<reference evidence="4" key="1">
    <citation type="journal article" date="2019" name="Int. J. Syst. Evol. Microbiol.">
        <title>The Global Catalogue of Microorganisms (GCM) 10K type strain sequencing project: providing services to taxonomists for standard genome sequencing and annotation.</title>
        <authorList>
            <consortium name="The Broad Institute Genomics Platform"/>
            <consortium name="The Broad Institute Genome Sequencing Center for Infectious Disease"/>
            <person name="Wu L."/>
            <person name="Ma J."/>
        </authorList>
    </citation>
    <scope>NUCLEOTIDE SEQUENCE [LARGE SCALE GENOMIC DNA]</scope>
    <source>
        <strain evidence="4">CECT 8655</strain>
    </source>
</reference>